<dbReference type="Proteomes" id="UP001459277">
    <property type="component" value="Unassembled WGS sequence"/>
</dbReference>
<dbReference type="EMBL" id="JAZDWU010000003">
    <property type="protein sequence ID" value="KAL0007332.1"/>
    <property type="molecule type" value="Genomic_DNA"/>
</dbReference>
<evidence type="ECO:0000313" key="3">
    <source>
        <dbReference type="Proteomes" id="UP001459277"/>
    </source>
</evidence>
<comment type="caution">
    <text evidence="2">The sequence shown here is derived from an EMBL/GenBank/DDBJ whole genome shotgun (WGS) entry which is preliminary data.</text>
</comment>
<feature type="domain" description="Neprosin PEP catalytic" evidence="1">
    <location>
        <begin position="95"/>
        <end position="184"/>
    </location>
</feature>
<dbReference type="AlphaFoldDB" id="A0AAW2DAB4"/>
<protein>
    <recommendedName>
        <fullName evidence="1">Neprosin PEP catalytic domain-containing protein</fullName>
    </recommendedName>
</protein>
<evidence type="ECO:0000313" key="2">
    <source>
        <dbReference type="EMBL" id="KAL0007332.1"/>
    </source>
</evidence>
<dbReference type="Pfam" id="PF14365">
    <property type="entry name" value="Neprosin_AP"/>
    <property type="match status" value="1"/>
</dbReference>
<dbReference type="PANTHER" id="PTHR31589">
    <property type="entry name" value="PROTEIN, PUTATIVE (DUF239)-RELATED-RELATED"/>
    <property type="match status" value="1"/>
</dbReference>
<gene>
    <name evidence="2" type="ORF">SO802_008834</name>
</gene>
<name>A0AAW2DAB4_9ROSI</name>
<organism evidence="2 3">
    <name type="scientific">Lithocarpus litseifolius</name>
    <dbReference type="NCBI Taxonomy" id="425828"/>
    <lineage>
        <taxon>Eukaryota</taxon>
        <taxon>Viridiplantae</taxon>
        <taxon>Streptophyta</taxon>
        <taxon>Embryophyta</taxon>
        <taxon>Tracheophyta</taxon>
        <taxon>Spermatophyta</taxon>
        <taxon>Magnoliopsida</taxon>
        <taxon>eudicotyledons</taxon>
        <taxon>Gunneridae</taxon>
        <taxon>Pentapetalae</taxon>
        <taxon>rosids</taxon>
        <taxon>fabids</taxon>
        <taxon>Fagales</taxon>
        <taxon>Fagaceae</taxon>
        <taxon>Lithocarpus</taxon>
    </lineage>
</organism>
<accession>A0AAW2DAB4</accession>
<evidence type="ECO:0000259" key="1">
    <source>
        <dbReference type="PROSITE" id="PS52045"/>
    </source>
</evidence>
<keyword evidence="3" id="KW-1185">Reference proteome</keyword>
<dbReference type="PROSITE" id="PS52045">
    <property type="entry name" value="NEPROSIN_PEP_CD"/>
    <property type="match status" value="1"/>
</dbReference>
<sequence length="184" mass="20658">MHLIQSPDGDIINCIDINKQPASDHPLLKNLTISGFSFDESNDVSSNSETKFTQPWHLNGRYPKGTIPISRTKEEDSAANYGRKKHLTIPNAQDNVDENVHEYATYTKDGDRYNGMMAEMNVWNPHTQKVHEFRISQFWMTASTHGQDLNSIEAGMMVIHIITQVATKITNGGVVRIFSLGGLN</sequence>
<dbReference type="InterPro" id="IPR025521">
    <property type="entry name" value="Neprosin_propep"/>
</dbReference>
<proteinExistence type="predicted"/>
<dbReference type="InterPro" id="IPR053168">
    <property type="entry name" value="Glutamic_endopeptidase"/>
</dbReference>
<dbReference type="InterPro" id="IPR004314">
    <property type="entry name" value="Neprosin"/>
</dbReference>
<dbReference type="PANTHER" id="PTHR31589:SF24">
    <property type="entry name" value="OS07G0205500 PROTEIN"/>
    <property type="match status" value="1"/>
</dbReference>
<reference evidence="2 3" key="1">
    <citation type="submission" date="2024-01" db="EMBL/GenBank/DDBJ databases">
        <title>A telomere-to-telomere, gap-free genome of sweet tea (Lithocarpus litseifolius).</title>
        <authorList>
            <person name="Zhou J."/>
        </authorList>
    </citation>
    <scope>NUCLEOTIDE SEQUENCE [LARGE SCALE GENOMIC DNA]</scope>
    <source>
        <strain evidence="2">Zhou-2022a</strain>
        <tissue evidence="2">Leaf</tissue>
    </source>
</reference>